<dbReference type="PANTHER" id="PTHR13847:SF289">
    <property type="entry name" value="GLYCINE OXIDASE"/>
    <property type="match status" value="1"/>
</dbReference>
<sequence length="406" mass="42539">MHATAPASPAQSPQQPDAGDSEFVIVGGGGYGCAVAYHLAKAGRSVQLLEAGELAQQASGGRGKRGVRGNRRDMRELALMREAYEIWPDLAGELGADTGYLRTGGLTFIEEDVVGMSGGLVAAHAHARAQSASGVPTEVWDADRVRAELLGVSSGMKAGLYAPLDGVASQRATTLAYAAAARAHGAVIRENTPVVGLNGGQQPGAAARHAPSVTTDSGERIEATESVLLACNAAVPGLLRDHLDVDLPAWTVYPQVVWLRPENPMELPVLLGHESRTLSVKMEEDGVIMLSGGWQGRKTSGHGAPQVVEEQVEGNIEQLRAVFPELGELQRLEVDVSRAETATVDHVPIIDAVPGARGMYIATAWSGHGWALVPAASRHIADLVAGKGRSDALMPFGLSRFGITDA</sequence>
<accession>A0A9D1S335</accession>
<dbReference type="SUPFAM" id="SSF51905">
    <property type="entry name" value="FAD/NAD(P)-binding domain"/>
    <property type="match status" value="1"/>
</dbReference>
<dbReference type="Proteomes" id="UP000824151">
    <property type="component" value="Unassembled WGS sequence"/>
</dbReference>
<evidence type="ECO:0000313" key="5">
    <source>
        <dbReference type="Proteomes" id="UP000824151"/>
    </source>
</evidence>
<comment type="caution">
    <text evidence="4">The sequence shown here is derived from an EMBL/GenBank/DDBJ whole genome shotgun (WGS) entry which is preliminary data.</text>
</comment>
<feature type="domain" description="FAD dependent oxidoreductase" evidence="3">
    <location>
        <begin position="23"/>
        <end position="383"/>
    </location>
</feature>
<reference evidence="4" key="1">
    <citation type="journal article" date="2021" name="PeerJ">
        <title>Extensive microbial diversity within the chicken gut microbiome revealed by metagenomics and culture.</title>
        <authorList>
            <person name="Gilroy R."/>
            <person name="Ravi A."/>
            <person name="Getino M."/>
            <person name="Pursley I."/>
            <person name="Horton D.L."/>
            <person name="Alikhan N.F."/>
            <person name="Baker D."/>
            <person name="Gharbi K."/>
            <person name="Hall N."/>
            <person name="Watson M."/>
            <person name="Adriaenssens E.M."/>
            <person name="Foster-Nyarko E."/>
            <person name="Jarju S."/>
            <person name="Secka A."/>
            <person name="Antonio M."/>
            <person name="Oren A."/>
            <person name="Chaudhuri R.R."/>
            <person name="La Ragione R."/>
            <person name="Hildebrand F."/>
            <person name="Pallen M.J."/>
        </authorList>
    </citation>
    <scope>NUCLEOTIDE SEQUENCE</scope>
    <source>
        <strain evidence="4">ChiHejej3B27-3195</strain>
    </source>
</reference>
<evidence type="ECO:0000256" key="2">
    <source>
        <dbReference type="SAM" id="MobiDB-lite"/>
    </source>
</evidence>
<dbReference type="PANTHER" id="PTHR13847">
    <property type="entry name" value="SARCOSINE DEHYDROGENASE-RELATED"/>
    <property type="match status" value="1"/>
</dbReference>
<name>A0A9D1S335_9MICC</name>
<dbReference type="GO" id="GO:0005737">
    <property type="term" value="C:cytoplasm"/>
    <property type="evidence" value="ECO:0007669"/>
    <property type="project" value="TreeGrafter"/>
</dbReference>
<proteinExistence type="predicted"/>
<feature type="compositionally biased region" description="Low complexity" evidence="2">
    <location>
        <begin position="1"/>
        <end position="16"/>
    </location>
</feature>
<dbReference type="InterPro" id="IPR036188">
    <property type="entry name" value="FAD/NAD-bd_sf"/>
</dbReference>
<dbReference type="EMBL" id="DXGD01000120">
    <property type="protein sequence ID" value="HIW99141.1"/>
    <property type="molecule type" value="Genomic_DNA"/>
</dbReference>
<dbReference type="InterPro" id="IPR006076">
    <property type="entry name" value="FAD-dep_OxRdtase"/>
</dbReference>
<feature type="region of interest" description="Disordered" evidence="2">
    <location>
        <begin position="1"/>
        <end position="21"/>
    </location>
</feature>
<keyword evidence="1" id="KW-0560">Oxidoreductase</keyword>
<protein>
    <submittedName>
        <fullName evidence="4">FAD-binding oxidoreductase</fullName>
    </submittedName>
</protein>
<dbReference type="Gene3D" id="3.50.50.60">
    <property type="entry name" value="FAD/NAD(P)-binding domain"/>
    <property type="match status" value="1"/>
</dbReference>
<dbReference type="AlphaFoldDB" id="A0A9D1S335"/>
<evidence type="ECO:0000313" key="4">
    <source>
        <dbReference type="EMBL" id="HIW99141.1"/>
    </source>
</evidence>
<reference evidence="4" key="2">
    <citation type="submission" date="2021-04" db="EMBL/GenBank/DDBJ databases">
        <authorList>
            <person name="Gilroy R."/>
        </authorList>
    </citation>
    <scope>NUCLEOTIDE SEQUENCE</scope>
    <source>
        <strain evidence="4">ChiHejej3B27-3195</strain>
    </source>
</reference>
<dbReference type="Gene3D" id="3.30.9.10">
    <property type="entry name" value="D-Amino Acid Oxidase, subunit A, domain 2"/>
    <property type="match status" value="1"/>
</dbReference>
<dbReference type="GO" id="GO:0016491">
    <property type="term" value="F:oxidoreductase activity"/>
    <property type="evidence" value="ECO:0007669"/>
    <property type="project" value="UniProtKB-KW"/>
</dbReference>
<evidence type="ECO:0000259" key="3">
    <source>
        <dbReference type="Pfam" id="PF01266"/>
    </source>
</evidence>
<dbReference type="Pfam" id="PF01266">
    <property type="entry name" value="DAO"/>
    <property type="match status" value="1"/>
</dbReference>
<evidence type="ECO:0000256" key="1">
    <source>
        <dbReference type="ARBA" id="ARBA00023002"/>
    </source>
</evidence>
<organism evidence="4 5">
    <name type="scientific">Candidatus Nesterenkonia stercoripullorum</name>
    <dbReference type="NCBI Taxonomy" id="2838701"/>
    <lineage>
        <taxon>Bacteria</taxon>
        <taxon>Bacillati</taxon>
        <taxon>Actinomycetota</taxon>
        <taxon>Actinomycetes</taxon>
        <taxon>Micrococcales</taxon>
        <taxon>Micrococcaceae</taxon>
        <taxon>Nesterenkonia</taxon>
    </lineage>
</organism>
<gene>
    <name evidence="4" type="ORF">H9871_03260</name>
</gene>